<proteinExistence type="predicted"/>
<protein>
    <submittedName>
        <fullName evidence="1">Uncharacterized protein</fullName>
    </submittedName>
</protein>
<sequence length="57" mass="6902">MPQSLQEWPFPNRTILGLDKTTPVCNCFRPWSRLLNRHRRVVRPWVWSARVRKSKPC</sequence>
<accession>A0A0B0PY42</accession>
<dbReference type="AlphaFoldDB" id="A0A0B0PY42"/>
<name>A0A0B0PY42_GOSAR</name>
<evidence type="ECO:0000313" key="2">
    <source>
        <dbReference type="Proteomes" id="UP000032142"/>
    </source>
</evidence>
<evidence type="ECO:0000313" key="1">
    <source>
        <dbReference type="EMBL" id="KHG29777.1"/>
    </source>
</evidence>
<dbReference type="EMBL" id="KN451913">
    <property type="protein sequence ID" value="KHG29777.1"/>
    <property type="molecule type" value="Genomic_DNA"/>
</dbReference>
<dbReference type="Proteomes" id="UP000032142">
    <property type="component" value="Unassembled WGS sequence"/>
</dbReference>
<reference evidence="2" key="1">
    <citation type="submission" date="2014-09" db="EMBL/GenBank/DDBJ databases">
        <authorList>
            <person name="Mudge J."/>
            <person name="Ramaraj T."/>
            <person name="Lindquist I.E."/>
            <person name="Bharti A.K."/>
            <person name="Sundararajan A."/>
            <person name="Cameron C.T."/>
            <person name="Woodward J.E."/>
            <person name="May G.D."/>
            <person name="Brubaker C."/>
            <person name="Broadhvest J."/>
            <person name="Wilkins T.A."/>
        </authorList>
    </citation>
    <scope>NUCLEOTIDE SEQUENCE</scope>
    <source>
        <strain evidence="2">cv. AKA8401</strain>
    </source>
</reference>
<organism evidence="1 2">
    <name type="scientific">Gossypium arboreum</name>
    <name type="common">Tree cotton</name>
    <name type="synonym">Gossypium nanking</name>
    <dbReference type="NCBI Taxonomy" id="29729"/>
    <lineage>
        <taxon>Eukaryota</taxon>
        <taxon>Viridiplantae</taxon>
        <taxon>Streptophyta</taxon>
        <taxon>Embryophyta</taxon>
        <taxon>Tracheophyta</taxon>
        <taxon>Spermatophyta</taxon>
        <taxon>Magnoliopsida</taxon>
        <taxon>eudicotyledons</taxon>
        <taxon>Gunneridae</taxon>
        <taxon>Pentapetalae</taxon>
        <taxon>rosids</taxon>
        <taxon>malvids</taxon>
        <taxon>Malvales</taxon>
        <taxon>Malvaceae</taxon>
        <taxon>Malvoideae</taxon>
        <taxon>Gossypium</taxon>
    </lineage>
</organism>
<gene>
    <name evidence="1" type="ORF">F383_12566</name>
</gene>
<keyword evidence="2" id="KW-1185">Reference proteome</keyword>